<proteinExistence type="predicted"/>
<evidence type="ECO:0000256" key="1">
    <source>
        <dbReference type="SAM" id="MobiDB-lite"/>
    </source>
</evidence>
<evidence type="ECO:0000313" key="4">
    <source>
        <dbReference type="Proteomes" id="UP001163846"/>
    </source>
</evidence>
<gene>
    <name evidence="3" type="ORF">F5878DRAFT_639519</name>
</gene>
<protein>
    <recommendedName>
        <fullName evidence="5">Secreted protein</fullName>
    </recommendedName>
</protein>
<reference evidence="3" key="1">
    <citation type="submission" date="2022-08" db="EMBL/GenBank/DDBJ databases">
        <authorList>
            <consortium name="DOE Joint Genome Institute"/>
            <person name="Min B."/>
            <person name="Riley R."/>
            <person name="Sierra-Patev S."/>
            <person name="Naranjo-Ortiz M."/>
            <person name="Looney B."/>
            <person name="Konkel Z."/>
            <person name="Slot J.C."/>
            <person name="Sakamoto Y."/>
            <person name="Steenwyk J.L."/>
            <person name="Rokas A."/>
            <person name="Carro J."/>
            <person name="Camarero S."/>
            <person name="Ferreira P."/>
            <person name="Molpeceres G."/>
            <person name="Ruiz-Duenas F.J."/>
            <person name="Serrano A."/>
            <person name="Henrissat B."/>
            <person name="Drula E."/>
            <person name="Hughes K.W."/>
            <person name="Mata J.L."/>
            <person name="Ishikawa N.K."/>
            <person name="Vargas-Isla R."/>
            <person name="Ushijima S."/>
            <person name="Smith C.A."/>
            <person name="Ahrendt S."/>
            <person name="Andreopoulos W."/>
            <person name="He G."/>
            <person name="Labutti K."/>
            <person name="Lipzen A."/>
            <person name="Ng V."/>
            <person name="Sandor L."/>
            <person name="Barry K."/>
            <person name="Martinez A.T."/>
            <person name="Xiao Y."/>
            <person name="Gibbons J.G."/>
            <person name="Terashima K."/>
            <person name="Hibbett D.S."/>
            <person name="Grigoriev I.V."/>
        </authorList>
    </citation>
    <scope>NUCLEOTIDE SEQUENCE</scope>
    <source>
        <strain evidence="3">TFB9207</strain>
    </source>
</reference>
<evidence type="ECO:0008006" key="5">
    <source>
        <dbReference type="Google" id="ProtNLM"/>
    </source>
</evidence>
<feature type="region of interest" description="Disordered" evidence="1">
    <location>
        <begin position="209"/>
        <end position="228"/>
    </location>
</feature>
<feature type="signal peptide" evidence="2">
    <location>
        <begin position="1"/>
        <end position="21"/>
    </location>
</feature>
<name>A0AA38PER7_9AGAR</name>
<dbReference type="AlphaFoldDB" id="A0AA38PER7"/>
<dbReference type="EMBL" id="MU806035">
    <property type="protein sequence ID" value="KAJ3841582.1"/>
    <property type="molecule type" value="Genomic_DNA"/>
</dbReference>
<evidence type="ECO:0000256" key="2">
    <source>
        <dbReference type="SAM" id="SignalP"/>
    </source>
</evidence>
<dbReference type="Proteomes" id="UP001163846">
    <property type="component" value="Unassembled WGS sequence"/>
</dbReference>
<keyword evidence="2" id="KW-0732">Signal</keyword>
<feature type="compositionally biased region" description="Basic and acidic residues" evidence="1">
    <location>
        <begin position="113"/>
        <end position="122"/>
    </location>
</feature>
<sequence length="228" mass="24981">MTRLALPAILVIGAFSSAALAAPVLASPLASTGTPTPLPEHSVATGSQAHRASVSIRDVHSHELMTRELAVSASLEPKTRNNPNIIARMDSGHESNGEDPQPPVRGSLNSLTADERREVVESREKRKVTKRLDAAHLDVDDWQVLVEYYEGAIAALRKKKAESLKLSRKETLRPGARQVDLLLEVQRLNQVIGNRHEDLQRVETEVALAKERASRPNAVPKPDSLKKN</sequence>
<evidence type="ECO:0000313" key="3">
    <source>
        <dbReference type="EMBL" id="KAJ3841582.1"/>
    </source>
</evidence>
<comment type="caution">
    <text evidence="3">The sequence shown here is derived from an EMBL/GenBank/DDBJ whole genome shotgun (WGS) entry which is preliminary data.</text>
</comment>
<feature type="region of interest" description="Disordered" evidence="1">
    <location>
        <begin position="72"/>
        <end position="122"/>
    </location>
</feature>
<organism evidence="3 4">
    <name type="scientific">Lentinula raphanica</name>
    <dbReference type="NCBI Taxonomy" id="153919"/>
    <lineage>
        <taxon>Eukaryota</taxon>
        <taxon>Fungi</taxon>
        <taxon>Dikarya</taxon>
        <taxon>Basidiomycota</taxon>
        <taxon>Agaricomycotina</taxon>
        <taxon>Agaricomycetes</taxon>
        <taxon>Agaricomycetidae</taxon>
        <taxon>Agaricales</taxon>
        <taxon>Marasmiineae</taxon>
        <taxon>Omphalotaceae</taxon>
        <taxon>Lentinula</taxon>
    </lineage>
</organism>
<feature type="region of interest" description="Disordered" evidence="1">
    <location>
        <begin position="32"/>
        <end position="51"/>
    </location>
</feature>
<keyword evidence="4" id="KW-1185">Reference proteome</keyword>
<accession>A0AA38PER7</accession>
<feature type="chain" id="PRO_5041255308" description="Secreted protein" evidence="2">
    <location>
        <begin position="22"/>
        <end position="228"/>
    </location>
</feature>